<dbReference type="RefSeq" id="XP_007377617.1">
    <property type="nucleotide sequence ID" value="XM_007377555.1"/>
</dbReference>
<dbReference type="GeneID" id="18874767"/>
<dbReference type="KEGG" id="spaa:SPAPADRAFT_63469"/>
<name>G3AUZ4_SPAPN</name>
<sequence>MAFALRLISKCYRDLYPWEGTNKDVAQLDYFSDCSRVNAMPDPPGTCMFESAACHESFIFASQ</sequence>
<keyword evidence="2" id="KW-1185">Reference proteome</keyword>
<accession>G3AUZ4</accession>
<proteinExistence type="predicted"/>
<organism evidence="2">
    <name type="scientific">Spathaspora passalidarum (strain NRRL Y-27907 / 11-Y1)</name>
    <dbReference type="NCBI Taxonomy" id="619300"/>
    <lineage>
        <taxon>Eukaryota</taxon>
        <taxon>Fungi</taxon>
        <taxon>Dikarya</taxon>
        <taxon>Ascomycota</taxon>
        <taxon>Saccharomycotina</taxon>
        <taxon>Pichiomycetes</taxon>
        <taxon>Debaryomycetaceae</taxon>
        <taxon>Spathaspora</taxon>
    </lineage>
</organism>
<dbReference type="InParanoid" id="G3AUZ4"/>
<dbReference type="EMBL" id="GL996506">
    <property type="protein sequence ID" value="EGW29851.1"/>
    <property type="molecule type" value="Genomic_DNA"/>
</dbReference>
<gene>
    <name evidence="1" type="ORF">SPAPADRAFT_63469</name>
</gene>
<evidence type="ECO:0000313" key="2">
    <source>
        <dbReference type="Proteomes" id="UP000000709"/>
    </source>
</evidence>
<dbReference type="HOGENOM" id="CLU_2887263_0_0_1"/>
<dbReference type="Proteomes" id="UP000000709">
    <property type="component" value="Unassembled WGS sequence"/>
</dbReference>
<reference evidence="1 2" key="1">
    <citation type="journal article" date="2011" name="Proc. Natl. Acad. Sci. U.S.A.">
        <title>Comparative genomics of xylose-fermenting fungi for enhanced biofuel production.</title>
        <authorList>
            <person name="Wohlbach D.J."/>
            <person name="Kuo A."/>
            <person name="Sato T.K."/>
            <person name="Potts K.M."/>
            <person name="Salamov A.A."/>
            <person name="LaButti K.M."/>
            <person name="Sun H."/>
            <person name="Clum A."/>
            <person name="Pangilinan J.L."/>
            <person name="Lindquist E.A."/>
            <person name="Lucas S."/>
            <person name="Lapidus A."/>
            <person name="Jin M."/>
            <person name="Gunawan C."/>
            <person name="Balan V."/>
            <person name="Dale B.E."/>
            <person name="Jeffries T.W."/>
            <person name="Zinkel R."/>
            <person name="Barry K.W."/>
            <person name="Grigoriev I.V."/>
            <person name="Gasch A.P."/>
        </authorList>
    </citation>
    <scope>NUCLEOTIDE SEQUENCE [LARGE SCALE GENOMIC DNA]</scope>
    <source>
        <strain evidence="2">NRRL Y-27907 / 11-Y1</strain>
    </source>
</reference>
<dbReference type="AlphaFoldDB" id="G3AUZ4"/>
<evidence type="ECO:0000313" key="1">
    <source>
        <dbReference type="EMBL" id="EGW29851.1"/>
    </source>
</evidence>
<protein>
    <submittedName>
        <fullName evidence="1">Uncharacterized protein</fullName>
    </submittedName>
</protein>